<reference evidence="2" key="1">
    <citation type="submission" date="2017-05" db="EMBL/GenBank/DDBJ databases">
        <authorList>
            <person name="Song R."/>
            <person name="Chenine A.L."/>
            <person name="Ruprecht R.M."/>
        </authorList>
    </citation>
    <scope>NUCLEOTIDE SEQUENCE [LARGE SCALE GENOMIC DNA]</scope>
</reference>
<evidence type="ECO:0000313" key="1">
    <source>
        <dbReference type="EMBL" id="SMR62249.1"/>
    </source>
</evidence>
<gene>
    <name evidence="1" type="ORF">ZT1E4_G11562</name>
</gene>
<dbReference type="Pfam" id="PF11917">
    <property type="entry name" value="DUF3435"/>
    <property type="match status" value="1"/>
</dbReference>
<dbReference type="AlphaFoldDB" id="A0A2H1H8U5"/>
<protein>
    <submittedName>
        <fullName evidence="1">Uncharacterized protein</fullName>
    </submittedName>
</protein>
<accession>A0A2H1H8U5</accession>
<evidence type="ECO:0000313" key="2">
    <source>
        <dbReference type="Proteomes" id="UP000245764"/>
    </source>
</evidence>
<dbReference type="PANTHER" id="PTHR37535:SF4">
    <property type="entry name" value="FLUG DOMAIN-CONTAINING PROTEIN"/>
    <property type="match status" value="1"/>
</dbReference>
<dbReference type="PANTHER" id="PTHR37535">
    <property type="entry name" value="FLUG DOMAIN PROTEIN"/>
    <property type="match status" value="1"/>
</dbReference>
<dbReference type="EMBL" id="LT854266">
    <property type="protein sequence ID" value="SMR62249.1"/>
    <property type="molecule type" value="Genomic_DNA"/>
</dbReference>
<name>A0A2H1H8U5_ZYMTR</name>
<organism evidence="1 2">
    <name type="scientific">Zymoseptoria tritici ST99CH_1E4</name>
    <dbReference type="NCBI Taxonomy" id="1276532"/>
    <lineage>
        <taxon>Eukaryota</taxon>
        <taxon>Fungi</taxon>
        <taxon>Dikarya</taxon>
        <taxon>Ascomycota</taxon>
        <taxon>Pezizomycotina</taxon>
        <taxon>Dothideomycetes</taxon>
        <taxon>Dothideomycetidae</taxon>
        <taxon>Mycosphaerellales</taxon>
        <taxon>Mycosphaerellaceae</taxon>
        <taxon>Zymoseptoria</taxon>
    </lineage>
</organism>
<dbReference type="InterPro" id="IPR021842">
    <property type="entry name" value="DUF3435"/>
</dbReference>
<proteinExistence type="predicted"/>
<sequence length="670" mass="76902">MAPRPRRPPKRPRKETAYATAFLEDASITPQIHLARSTRKAALSAWRSWVRFCEAPGIQLSSRPEALPKVSVQDLRKFLHWHLNHSEITKLGTLYVFARQFRQAYKIQTGQVLDTKLISEMRHYIENTLRTEFDLQEDRSDKPVLNVDDLLATLHVHWVRCQEWYAAERQRVQLSLILLLIVYTSARPSAVVDCEGKMLPADLDEDEQNFPGQFTSFETAGDCLKYKDIQIFKVKGQSQDDHVLLMIVTLRLMKGQRNKSLAPKYVFHERDDNLAFCPILHVLALAFADKAFSSPWLQEPKDIYTFHVDGDRGLQGLPLEWKRDMLDMPVLRRSTDSRAALKYHEARDANVRLGKAVGYKDPFQFYQGRRGAGEALNARTTVAVRNRAMGHSRAEIYDKYYTNQTVAADTQSAFLGTPSQDWMVSLASHLGLTRDPSAQKLVPDPTSQEVDSQREVSQLIQQTQELRLQIVQRYGSLKRALQTPILDAYKSSQAQLRGARLRASKELKKQRWKEHFDTIGKTEIARQRTGQPLPSSQNPEVQYEFEERALLSELLCRNDDVSKLETGDVVHRRLQALTAMVALCHRRQGPRQRRRRSASPVPSEPYADTINLDCLQGNQCPWCLHDETLSKGKRQFAYSQISKLRDHIQKKHFPQQIDGIEPTTITAKTI</sequence>
<dbReference type="Proteomes" id="UP000245764">
    <property type="component" value="Chromosome 14"/>
</dbReference>